<protein>
    <submittedName>
        <fullName evidence="11">Uncharacterized protein</fullName>
    </submittedName>
</protein>
<feature type="domain" description="Response regulatory" evidence="10">
    <location>
        <begin position="3"/>
        <end position="120"/>
    </location>
</feature>
<dbReference type="PROSITE" id="PS01124">
    <property type="entry name" value="HTH_ARAC_FAMILY_2"/>
    <property type="match status" value="1"/>
</dbReference>
<reference evidence="11" key="1">
    <citation type="submission" date="2009-09" db="EMBL/GenBank/DDBJ databases">
        <authorList>
            <consortium name="The Broad Institute Genome Sequencing Platform"/>
            <person name="Ward D."/>
            <person name="Feldgarden M."/>
            <person name="Earl A."/>
            <person name="Young S.K."/>
            <person name="Zeng Q."/>
            <person name="Koehrsen M."/>
            <person name="Alvarado L."/>
            <person name="Berlin A."/>
            <person name="Bochicchio J."/>
            <person name="Borenstein D."/>
            <person name="Chapman S.B."/>
            <person name="Chen Z."/>
            <person name="Engels R."/>
            <person name="Freedman E."/>
            <person name="Gellesch M."/>
            <person name="Goldberg J."/>
            <person name="Griggs A."/>
            <person name="Gujja S."/>
            <person name="Heilman E."/>
            <person name="Heiman D."/>
            <person name="Hepburn T."/>
            <person name="Howarth C."/>
            <person name="Jen D."/>
            <person name="Larson L."/>
            <person name="Lewis B."/>
            <person name="Mehta T."/>
            <person name="Park D."/>
            <person name="Pearson M."/>
            <person name="Roberts A."/>
            <person name="Saif S."/>
            <person name="Shea T."/>
            <person name="Shenoy N."/>
            <person name="Sisk P."/>
            <person name="Stolte C."/>
            <person name="Sykes S."/>
            <person name="Thomson T."/>
            <person name="Walk T."/>
            <person name="White J."/>
            <person name="Yandava C."/>
            <person name="Sibley C.D."/>
            <person name="Field T.R."/>
            <person name="Grinwis M."/>
            <person name="Eshaghurshan C.S."/>
            <person name="Surette M.G."/>
            <person name="Haas B."/>
            <person name="Nusbaum C."/>
            <person name="Birren B."/>
        </authorList>
    </citation>
    <scope>NUCLEOTIDE SEQUENCE [LARGE SCALE GENOMIC DNA]</scope>
    <source>
        <strain evidence="11">ATCC 700633</strain>
    </source>
</reference>
<dbReference type="RefSeq" id="WP_006703915.1">
    <property type="nucleotide sequence ID" value="NZ_KI391971.1"/>
</dbReference>
<name>D0BNV4_9LACT</name>
<dbReference type="SUPFAM" id="SSF46689">
    <property type="entry name" value="Homeodomain-like"/>
    <property type="match status" value="1"/>
</dbReference>
<dbReference type="Gene3D" id="1.10.10.60">
    <property type="entry name" value="Homeodomain-like"/>
    <property type="match status" value="2"/>
</dbReference>
<evidence type="ECO:0000256" key="5">
    <source>
        <dbReference type="ARBA" id="ARBA00023015"/>
    </source>
</evidence>
<organism evidence="11 12">
    <name type="scientific">Granulicatella elegans ATCC 700633</name>
    <dbReference type="NCBI Taxonomy" id="626369"/>
    <lineage>
        <taxon>Bacteria</taxon>
        <taxon>Bacillati</taxon>
        <taxon>Bacillota</taxon>
        <taxon>Bacilli</taxon>
        <taxon>Lactobacillales</taxon>
        <taxon>Carnobacteriaceae</taxon>
        <taxon>Granulicatella</taxon>
    </lineage>
</organism>
<evidence type="ECO:0000256" key="4">
    <source>
        <dbReference type="ARBA" id="ARBA00023012"/>
    </source>
</evidence>
<keyword evidence="4" id="KW-0902">Two-component regulatory system</keyword>
<evidence type="ECO:0000259" key="10">
    <source>
        <dbReference type="PROSITE" id="PS50110"/>
    </source>
</evidence>
<dbReference type="InterPro" id="IPR001789">
    <property type="entry name" value="Sig_transdc_resp-reg_receiver"/>
</dbReference>
<dbReference type="EMBL" id="ACRF02000018">
    <property type="protein sequence ID" value="EEW92339.1"/>
    <property type="molecule type" value="Genomic_DNA"/>
</dbReference>
<keyword evidence="5" id="KW-0805">Transcription regulation</keyword>
<dbReference type="Pfam" id="PF00072">
    <property type="entry name" value="Response_reg"/>
    <property type="match status" value="1"/>
</dbReference>
<comment type="caution">
    <text evidence="11">The sequence shown here is derived from an EMBL/GenBank/DDBJ whole genome shotgun (WGS) entry which is preliminary data.</text>
</comment>
<dbReference type="GO" id="GO:0000160">
    <property type="term" value="P:phosphorelay signal transduction system"/>
    <property type="evidence" value="ECO:0007669"/>
    <property type="project" value="UniProtKB-KW"/>
</dbReference>
<evidence type="ECO:0000313" key="11">
    <source>
        <dbReference type="EMBL" id="EEW92339.1"/>
    </source>
</evidence>
<dbReference type="AlphaFoldDB" id="D0BNV4"/>
<dbReference type="Pfam" id="PF12833">
    <property type="entry name" value="HTH_18"/>
    <property type="match status" value="1"/>
</dbReference>
<feature type="modified residue" description="4-aspartylphosphate" evidence="8">
    <location>
        <position position="55"/>
    </location>
</feature>
<evidence type="ECO:0000259" key="9">
    <source>
        <dbReference type="PROSITE" id="PS01124"/>
    </source>
</evidence>
<keyword evidence="7" id="KW-0804">Transcription</keyword>
<dbReference type="PROSITE" id="PS00041">
    <property type="entry name" value="HTH_ARAC_FAMILY_1"/>
    <property type="match status" value="1"/>
</dbReference>
<sequence>MYSLLIVEDESLVRRGLTSLIDYKQLGISNVQEAENGKQAWEIIQQHQPDILLTDINMPQMDGITLAQQVKLHYPHTHIVFLTGYDYVDYLLSALKLGADDYLLKPISKKEIEAFFVTVVGKLEKERKENQIHQVDIVSEETEIEKIIHSQLDNPDLSLVKVAEQLGFTPNYVSVLIKKKLGMTFQDYVITQRMNKAKVLLLSTSMKIYEVALAVGMEDVNYFSVRFKQIVGVTPKQFQKGVES</sequence>
<evidence type="ECO:0000256" key="3">
    <source>
        <dbReference type="ARBA" id="ARBA00022553"/>
    </source>
</evidence>
<dbReference type="Gene3D" id="3.40.50.2300">
    <property type="match status" value="1"/>
</dbReference>
<dbReference type="InterPro" id="IPR051552">
    <property type="entry name" value="HptR"/>
</dbReference>
<dbReference type="SMART" id="SM00448">
    <property type="entry name" value="REC"/>
    <property type="match status" value="1"/>
</dbReference>
<comment type="subcellular location">
    <subcellularLocation>
        <location evidence="1">Cytoplasm</location>
    </subcellularLocation>
</comment>
<evidence type="ECO:0000313" key="12">
    <source>
        <dbReference type="Proteomes" id="UP000002939"/>
    </source>
</evidence>
<proteinExistence type="predicted"/>
<dbReference type="GO" id="GO:0005737">
    <property type="term" value="C:cytoplasm"/>
    <property type="evidence" value="ECO:0007669"/>
    <property type="project" value="UniProtKB-SubCell"/>
</dbReference>
<keyword evidence="3 8" id="KW-0597">Phosphoprotein</keyword>
<dbReference type="InterPro" id="IPR018060">
    <property type="entry name" value="HTH_AraC"/>
</dbReference>
<evidence type="ECO:0000256" key="6">
    <source>
        <dbReference type="ARBA" id="ARBA00023125"/>
    </source>
</evidence>
<dbReference type="InterPro" id="IPR018062">
    <property type="entry name" value="HTH_AraC-typ_CS"/>
</dbReference>
<accession>D0BNV4</accession>
<dbReference type="SMART" id="SM00342">
    <property type="entry name" value="HTH_ARAC"/>
    <property type="match status" value="1"/>
</dbReference>
<dbReference type="eggNOG" id="COG2207">
    <property type="taxonomic scope" value="Bacteria"/>
</dbReference>
<gene>
    <name evidence="11" type="ORF">HMPREF0446_01639</name>
</gene>
<dbReference type="eggNOG" id="COG4753">
    <property type="taxonomic scope" value="Bacteria"/>
</dbReference>
<dbReference type="SUPFAM" id="SSF52172">
    <property type="entry name" value="CheY-like"/>
    <property type="match status" value="1"/>
</dbReference>
<dbReference type="HOGENOM" id="CLU_000445_5_1_9"/>
<keyword evidence="6" id="KW-0238">DNA-binding</keyword>
<dbReference type="PANTHER" id="PTHR42713">
    <property type="entry name" value="HISTIDINE KINASE-RELATED"/>
    <property type="match status" value="1"/>
</dbReference>
<evidence type="ECO:0000256" key="8">
    <source>
        <dbReference type="PROSITE-ProRule" id="PRU00169"/>
    </source>
</evidence>
<evidence type="ECO:0000256" key="1">
    <source>
        <dbReference type="ARBA" id="ARBA00004496"/>
    </source>
</evidence>
<dbReference type="Proteomes" id="UP000002939">
    <property type="component" value="Unassembled WGS sequence"/>
</dbReference>
<keyword evidence="12" id="KW-1185">Reference proteome</keyword>
<dbReference type="InterPro" id="IPR011006">
    <property type="entry name" value="CheY-like_superfamily"/>
</dbReference>
<dbReference type="GO" id="GO:0043565">
    <property type="term" value="F:sequence-specific DNA binding"/>
    <property type="evidence" value="ECO:0007669"/>
    <property type="project" value="InterPro"/>
</dbReference>
<dbReference type="CDD" id="cd17536">
    <property type="entry name" value="REC_YesN-like"/>
    <property type="match status" value="1"/>
</dbReference>
<feature type="domain" description="HTH araC/xylS-type" evidence="9">
    <location>
        <begin position="142"/>
        <end position="241"/>
    </location>
</feature>
<evidence type="ECO:0000256" key="2">
    <source>
        <dbReference type="ARBA" id="ARBA00022490"/>
    </source>
</evidence>
<dbReference type="STRING" id="626369.HMPREF0446_01639"/>
<reference evidence="11" key="2">
    <citation type="submission" date="2011-10" db="EMBL/GenBank/DDBJ databases">
        <title>The Genome Sequence of Granulicatella elegans ATCC 700633.</title>
        <authorList>
            <consortium name="The Broad Institute Genome Sequencing Platform"/>
            <consortium name="The Broad Institute Genome Sequencing Center for Infectious Disease"/>
            <person name="Earl A."/>
            <person name="Ward D."/>
            <person name="Feldgarden M."/>
            <person name="Gevers D."/>
            <person name="Sibley C.D."/>
            <person name="Field T.R."/>
            <person name="Grinwis M."/>
            <person name="Eshaghurshan C.S."/>
            <person name="Surette M.G."/>
            <person name="Young S.K."/>
            <person name="Zeng Q."/>
            <person name="Gargeya S."/>
            <person name="Fitzgerald M."/>
            <person name="Haas B."/>
            <person name="Abouelleil A."/>
            <person name="Alvarado L."/>
            <person name="Arachchi H.M."/>
            <person name="Berlin A."/>
            <person name="Brown A."/>
            <person name="Chapman S.B."/>
            <person name="Chen Z."/>
            <person name="Dunbar C."/>
            <person name="Freedman E."/>
            <person name="Gearin G."/>
            <person name="Goldberg J."/>
            <person name="Griggs A."/>
            <person name="Gujja S."/>
            <person name="Heiman D."/>
            <person name="Howarth C."/>
            <person name="Larson L."/>
            <person name="Lui A."/>
            <person name="MacDonald P.J.P."/>
            <person name="Montmayeur A."/>
            <person name="Murphy C."/>
            <person name="Neiman D."/>
            <person name="Pearson M."/>
            <person name="Priest M."/>
            <person name="Roberts A."/>
            <person name="Saif S."/>
            <person name="Shea T."/>
            <person name="Shenoy N."/>
            <person name="Sisk P."/>
            <person name="Stolte C."/>
            <person name="Sykes S."/>
            <person name="Wortman J."/>
            <person name="Nusbaum C."/>
            <person name="Birren B."/>
        </authorList>
    </citation>
    <scope>NUCLEOTIDE SEQUENCE [LARGE SCALE GENOMIC DNA]</scope>
    <source>
        <strain evidence="11">ATCC 700633</strain>
    </source>
</reference>
<evidence type="ECO:0000256" key="7">
    <source>
        <dbReference type="ARBA" id="ARBA00023163"/>
    </source>
</evidence>
<dbReference type="GO" id="GO:0003700">
    <property type="term" value="F:DNA-binding transcription factor activity"/>
    <property type="evidence" value="ECO:0007669"/>
    <property type="project" value="InterPro"/>
</dbReference>
<dbReference type="OrthoDB" id="9759232at2"/>
<dbReference type="InterPro" id="IPR009057">
    <property type="entry name" value="Homeodomain-like_sf"/>
</dbReference>
<dbReference type="PANTHER" id="PTHR42713:SF3">
    <property type="entry name" value="TRANSCRIPTIONAL REGULATORY PROTEIN HPTR"/>
    <property type="match status" value="1"/>
</dbReference>
<keyword evidence="2" id="KW-0963">Cytoplasm</keyword>
<dbReference type="PROSITE" id="PS50110">
    <property type="entry name" value="RESPONSE_REGULATORY"/>
    <property type="match status" value="1"/>
</dbReference>